<proteinExistence type="predicted"/>
<evidence type="ECO:0000313" key="2">
    <source>
        <dbReference type="Proteomes" id="UP000264353"/>
    </source>
</evidence>
<dbReference type="Proteomes" id="UP000264353">
    <property type="component" value="Chromosome A7"/>
</dbReference>
<name>A0A397YJH1_BRACM</name>
<evidence type="ECO:0000313" key="1">
    <source>
        <dbReference type="EMBL" id="RID52958.1"/>
    </source>
</evidence>
<organism evidence="1 2">
    <name type="scientific">Brassica campestris</name>
    <name type="common">Field mustard</name>
    <dbReference type="NCBI Taxonomy" id="3711"/>
    <lineage>
        <taxon>Eukaryota</taxon>
        <taxon>Viridiplantae</taxon>
        <taxon>Streptophyta</taxon>
        <taxon>Embryophyta</taxon>
        <taxon>Tracheophyta</taxon>
        <taxon>Spermatophyta</taxon>
        <taxon>Magnoliopsida</taxon>
        <taxon>eudicotyledons</taxon>
        <taxon>Gunneridae</taxon>
        <taxon>Pentapetalae</taxon>
        <taxon>rosids</taxon>
        <taxon>malvids</taxon>
        <taxon>Brassicales</taxon>
        <taxon>Brassicaceae</taxon>
        <taxon>Brassiceae</taxon>
        <taxon>Brassica</taxon>
    </lineage>
</organism>
<dbReference type="EMBL" id="CM010634">
    <property type="protein sequence ID" value="RID52958.1"/>
    <property type="molecule type" value="Genomic_DNA"/>
</dbReference>
<reference evidence="1 2" key="1">
    <citation type="submission" date="2018-06" db="EMBL/GenBank/DDBJ databases">
        <title>WGS assembly of Brassica rapa FPsc.</title>
        <authorList>
            <person name="Bowman J."/>
            <person name="Kohchi T."/>
            <person name="Yamato K."/>
            <person name="Jenkins J."/>
            <person name="Shu S."/>
            <person name="Ishizaki K."/>
            <person name="Yamaoka S."/>
            <person name="Nishihama R."/>
            <person name="Nakamura Y."/>
            <person name="Berger F."/>
            <person name="Adam C."/>
            <person name="Aki S."/>
            <person name="Althoff F."/>
            <person name="Araki T."/>
            <person name="Arteaga-Vazquez M."/>
            <person name="Balasubrmanian S."/>
            <person name="Bauer D."/>
            <person name="Boehm C."/>
            <person name="Briginshaw L."/>
            <person name="Caballero-Perez J."/>
            <person name="Catarino B."/>
            <person name="Chen F."/>
            <person name="Chiyoda S."/>
            <person name="Chovatia M."/>
            <person name="Davies K."/>
            <person name="Delmans M."/>
            <person name="Demura T."/>
            <person name="Dierschke T."/>
            <person name="Dolan L."/>
            <person name="Dorantes-Acosta A."/>
            <person name="Eklund D."/>
            <person name="Florent S."/>
            <person name="Flores-Sandoval E."/>
            <person name="Fujiyama A."/>
            <person name="Fukuzawa H."/>
            <person name="Galik B."/>
            <person name="Grimanelli D."/>
            <person name="Grimwood J."/>
            <person name="Grossniklaus U."/>
            <person name="Hamada T."/>
            <person name="Haseloff J."/>
            <person name="Hetherington A."/>
            <person name="Higo A."/>
            <person name="Hirakawa Y."/>
            <person name="Hundley H."/>
            <person name="Ikeda Y."/>
            <person name="Inoue K."/>
            <person name="Inoue S."/>
            <person name="Ishida S."/>
            <person name="Jia Q."/>
            <person name="Kakita M."/>
            <person name="Kanazawa T."/>
            <person name="Kawai Y."/>
            <person name="Kawashima T."/>
            <person name="Kennedy M."/>
            <person name="Kinose K."/>
            <person name="Kinoshita T."/>
            <person name="Kohara Y."/>
            <person name="Koide E."/>
            <person name="Komatsu K."/>
            <person name="Kopischke S."/>
            <person name="Kubo M."/>
            <person name="Kyozuka J."/>
            <person name="Lagercrantz U."/>
            <person name="Lin S."/>
            <person name="Lindquist E."/>
            <person name="Lipzen A."/>
            <person name="Lu C."/>
            <person name="Luna E."/>
            <person name="Martienssen R."/>
            <person name="Minamino N."/>
            <person name="Mizutani M."/>
            <person name="Mizutani M."/>
            <person name="Mochizuki N."/>
            <person name="Monte I."/>
            <person name="Mosher R."/>
            <person name="Nagasaki H."/>
            <person name="Nakagami H."/>
            <person name="Naramoto S."/>
            <person name="Nishitani K."/>
            <person name="Ohtani M."/>
            <person name="Okamoto T."/>
            <person name="Okumura M."/>
            <person name="Phillips J."/>
            <person name="Pollak B."/>
            <person name="Reinders A."/>
            <person name="Roevekamp M."/>
            <person name="Sano R."/>
            <person name="Sawa S."/>
            <person name="Schmid M."/>
            <person name="Shirakawa M."/>
            <person name="Solano R."/>
            <person name="Spunde A."/>
            <person name="Suetsugu N."/>
            <person name="Sugano S."/>
            <person name="Sugiyama A."/>
            <person name="Sun R."/>
            <person name="Suzuki Y."/>
            <person name="Takenaka M."/>
            <person name="Takezawa D."/>
            <person name="Tomogane H."/>
            <person name="Tsuzuki M."/>
            <person name="Ueda T."/>
            <person name="Umeda M."/>
            <person name="Ward J."/>
            <person name="Watanabe Y."/>
            <person name="Yazaki K."/>
            <person name="Yokoyama R."/>
            <person name="Yoshitake Y."/>
            <person name="Yotsui I."/>
            <person name="Zachgo S."/>
            <person name="Schmutz J."/>
        </authorList>
    </citation>
    <scope>NUCLEOTIDE SEQUENCE [LARGE SCALE GENOMIC DNA]</scope>
    <source>
        <strain evidence="2">cv. B-3</strain>
    </source>
</reference>
<sequence>MNRFFSFCDSLLSHMSSSSDMVVSPAPEFAISRAALEIWLHLSANSASGEKNSCCSELTQPLQSSYNVKRTGSG</sequence>
<gene>
    <name evidence="1" type="ORF">BRARA_G00387</name>
</gene>
<accession>A0A397YJH1</accession>
<dbReference type="AlphaFoldDB" id="A0A397YJH1"/>
<protein>
    <submittedName>
        <fullName evidence="1">Uncharacterized protein</fullName>
    </submittedName>
</protein>